<comment type="caution">
    <text evidence="1">The sequence shown here is derived from an EMBL/GenBank/DDBJ whole genome shotgun (WGS) entry which is preliminary data.</text>
</comment>
<dbReference type="InterPro" id="IPR022476">
    <property type="entry name" value="Spore_YabP/YqfC"/>
</dbReference>
<dbReference type="Proteomes" id="UP000054874">
    <property type="component" value="Unassembled WGS sequence"/>
</dbReference>
<protein>
    <recommendedName>
        <fullName evidence="3">Sporulation protein</fullName>
    </recommendedName>
</protein>
<dbReference type="RefSeq" id="WP_058352485.1">
    <property type="nucleotide sequence ID" value="NZ_CABMMD010000149.1"/>
</dbReference>
<sequence>MEKISDMIPLPGDILAGAPILTVVGHRELFLENYKNIIEYTGDTIRIQTKTGRIHIEGKALNINYYTEDIMKITGTVYQISYGNPKP</sequence>
<dbReference type="Pfam" id="PF07873">
    <property type="entry name" value="YabP"/>
    <property type="match status" value="1"/>
</dbReference>
<name>A0A0V8QFD0_9FIRM</name>
<dbReference type="EMBL" id="LNAM01000149">
    <property type="protein sequence ID" value="KSV59255.1"/>
    <property type="molecule type" value="Genomic_DNA"/>
</dbReference>
<keyword evidence="2" id="KW-1185">Reference proteome</keyword>
<dbReference type="STRING" id="290052.ASU35_09655"/>
<proteinExistence type="predicted"/>
<evidence type="ECO:0000313" key="2">
    <source>
        <dbReference type="Proteomes" id="UP000054874"/>
    </source>
</evidence>
<accession>A0A0V8QFD0</accession>
<dbReference type="InterPro" id="IPR038705">
    <property type="entry name" value="YabP_sf"/>
</dbReference>
<dbReference type="Gene3D" id="2.60.40.2000">
    <property type="match status" value="1"/>
</dbReference>
<dbReference type="OrthoDB" id="2989236at2"/>
<gene>
    <name evidence="1" type="ORF">ASU35_09655</name>
</gene>
<reference evidence="1 2" key="1">
    <citation type="submission" date="2015-11" db="EMBL/GenBank/DDBJ databases">
        <title>Butyribacter intestini gen. nov., sp. nov., a butyric acid-producing bacterium of the family Lachnospiraceae isolated from the human faeces.</title>
        <authorList>
            <person name="Zou Y."/>
            <person name="Xue W."/>
            <person name="Luo G."/>
            <person name="Lv M."/>
        </authorList>
    </citation>
    <scope>NUCLEOTIDE SEQUENCE [LARGE SCALE GENOMIC DNA]</scope>
    <source>
        <strain evidence="1 2">ACET-33324</strain>
    </source>
</reference>
<evidence type="ECO:0000313" key="1">
    <source>
        <dbReference type="EMBL" id="KSV59255.1"/>
    </source>
</evidence>
<organism evidence="1 2">
    <name type="scientific">Acetivibrio ethanolgignens</name>
    <dbReference type="NCBI Taxonomy" id="290052"/>
    <lineage>
        <taxon>Bacteria</taxon>
        <taxon>Bacillati</taxon>
        <taxon>Bacillota</taxon>
        <taxon>Clostridia</taxon>
        <taxon>Eubacteriales</taxon>
        <taxon>Oscillospiraceae</taxon>
        <taxon>Acetivibrio</taxon>
    </lineage>
</organism>
<dbReference type="AlphaFoldDB" id="A0A0V8QFD0"/>
<evidence type="ECO:0008006" key="3">
    <source>
        <dbReference type="Google" id="ProtNLM"/>
    </source>
</evidence>